<gene>
    <name evidence="1" type="ORF">AMECASPLE_015973</name>
</gene>
<dbReference type="Proteomes" id="UP001469553">
    <property type="component" value="Unassembled WGS sequence"/>
</dbReference>
<proteinExistence type="predicted"/>
<name>A0ABV0XQW4_9TELE</name>
<dbReference type="EMBL" id="JAHRIP010010550">
    <property type="protein sequence ID" value="MEQ2283869.1"/>
    <property type="molecule type" value="Genomic_DNA"/>
</dbReference>
<evidence type="ECO:0000313" key="1">
    <source>
        <dbReference type="EMBL" id="MEQ2283869.1"/>
    </source>
</evidence>
<organism evidence="1 2">
    <name type="scientific">Ameca splendens</name>
    <dbReference type="NCBI Taxonomy" id="208324"/>
    <lineage>
        <taxon>Eukaryota</taxon>
        <taxon>Metazoa</taxon>
        <taxon>Chordata</taxon>
        <taxon>Craniata</taxon>
        <taxon>Vertebrata</taxon>
        <taxon>Euteleostomi</taxon>
        <taxon>Actinopterygii</taxon>
        <taxon>Neopterygii</taxon>
        <taxon>Teleostei</taxon>
        <taxon>Neoteleostei</taxon>
        <taxon>Acanthomorphata</taxon>
        <taxon>Ovalentaria</taxon>
        <taxon>Atherinomorphae</taxon>
        <taxon>Cyprinodontiformes</taxon>
        <taxon>Goodeidae</taxon>
        <taxon>Ameca</taxon>
    </lineage>
</organism>
<keyword evidence="2" id="KW-1185">Reference proteome</keyword>
<protein>
    <submittedName>
        <fullName evidence="1">Uncharacterized protein</fullName>
    </submittedName>
</protein>
<accession>A0ABV0XQW4</accession>
<sequence length="106" mass="11565">MGYFGITRYIGDVQGLAGFSIEHVYFPGYCGSWTVGLNLLLGTWAQQEALVACKNLLETPLNKEAFQETVVARPEGMGLLMGIWSQQEALVAGSEGLEILLGIWVQ</sequence>
<reference evidence="1 2" key="1">
    <citation type="submission" date="2021-06" db="EMBL/GenBank/DDBJ databases">
        <authorList>
            <person name="Palmer J.M."/>
        </authorList>
    </citation>
    <scope>NUCLEOTIDE SEQUENCE [LARGE SCALE GENOMIC DNA]</scope>
    <source>
        <strain evidence="1 2">AS_MEX2019</strain>
        <tissue evidence="1">Muscle</tissue>
    </source>
</reference>
<evidence type="ECO:0000313" key="2">
    <source>
        <dbReference type="Proteomes" id="UP001469553"/>
    </source>
</evidence>
<comment type="caution">
    <text evidence="1">The sequence shown here is derived from an EMBL/GenBank/DDBJ whole genome shotgun (WGS) entry which is preliminary data.</text>
</comment>